<dbReference type="Proteomes" id="UP000490060">
    <property type="component" value="Unassembled WGS sequence"/>
</dbReference>
<organism evidence="3 4">
    <name type="scientific">Tenacibaculum finnmarkense genomovar ulcerans</name>
    <dbReference type="NCBI Taxonomy" id="2781388"/>
    <lineage>
        <taxon>Bacteria</taxon>
        <taxon>Pseudomonadati</taxon>
        <taxon>Bacteroidota</taxon>
        <taxon>Flavobacteriia</taxon>
        <taxon>Flavobacteriales</taxon>
        <taxon>Flavobacteriaceae</taxon>
        <taxon>Tenacibaculum</taxon>
        <taxon>Tenacibaculum finnmarkense</taxon>
    </lineage>
</organism>
<feature type="transmembrane region" description="Helical" evidence="1">
    <location>
        <begin position="7"/>
        <end position="26"/>
    </location>
</feature>
<dbReference type="RefSeq" id="WP_172505348.1">
    <property type="nucleotide sequence ID" value="NZ_OENE01000015.1"/>
</dbReference>
<dbReference type="Pfam" id="PF03372">
    <property type="entry name" value="Exo_endo_phos"/>
    <property type="match status" value="1"/>
</dbReference>
<dbReference type="InterPro" id="IPR005135">
    <property type="entry name" value="Endo/exonuclease/phosphatase"/>
</dbReference>
<proteinExistence type="predicted"/>
<accession>A0A2I2M8E2</accession>
<dbReference type="PANTHER" id="PTHR14859">
    <property type="entry name" value="CALCOFLUOR WHITE HYPERSENSITIVE PROTEIN PRECURSOR"/>
    <property type="match status" value="1"/>
</dbReference>
<keyword evidence="3" id="KW-0540">Nuclease</keyword>
<dbReference type="EMBL" id="OENE01000015">
    <property type="protein sequence ID" value="SOU88806.1"/>
    <property type="molecule type" value="Genomic_DNA"/>
</dbReference>
<evidence type="ECO:0000256" key="1">
    <source>
        <dbReference type="SAM" id="Phobius"/>
    </source>
</evidence>
<dbReference type="SUPFAM" id="SSF56219">
    <property type="entry name" value="DNase I-like"/>
    <property type="match status" value="1"/>
</dbReference>
<evidence type="ECO:0000313" key="4">
    <source>
        <dbReference type="Proteomes" id="UP000490060"/>
    </source>
</evidence>
<dbReference type="AlphaFoldDB" id="A0A2I2M8E2"/>
<protein>
    <submittedName>
        <fullName evidence="3">Endonuclease/exonuclease/phosphatase</fullName>
    </submittedName>
</protein>
<dbReference type="Gene3D" id="3.60.10.10">
    <property type="entry name" value="Endonuclease/exonuclease/phosphatase"/>
    <property type="match status" value="1"/>
</dbReference>
<name>A0A2I2M8E2_9FLAO</name>
<dbReference type="GO" id="GO:0004527">
    <property type="term" value="F:exonuclease activity"/>
    <property type="evidence" value="ECO:0007669"/>
    <property type="project" value="UniProtKB-KW"/>
</dbReference>
<reference evidence="3 4" key="1">
    <citation type="submission" date="2017-11" db="EMBL/GenBank/DDBJ databases">
        <authorList>
            <person name="Duchaud E."/>
        </authorList>
    </citation>
    <scope>NUCLEOTIDE SEQUENCE [LARGE SCALE GENOMIC DNA]</scope>
    <source>
        <strain evidence="3 4">TNO010</strain>
    </source>
</reference>
<keyword evidence="1" id="KW-0472">Membrane</keyword>
<keyword evidence="3" id="KW-0255">Endonuclease</keyword>
<evidence type="ECO:0000259" key="2">
    <source>
        <dbReference type="Pfam" id="PF03372"/>
    </source>
</evidence>
<keyword evidence="3" id="KW-0269">Exonuclease</keyword>
<keyword evidence="1" id="KW-1133">Transmembrane helix</keyword>
<keyword evidence="3" id="KW-0378">Hydrolase</keyword>
<dbReference type="GO" id="GO:0006506">
    <property type="term" value="P:GPI anchor biosynthetic process"/>
    <property type="evidence" value="ECO:0007669"/>
    <property type="project" value="TreeGrafter"/>
</dbReference>
<feature type="domain" description="Endonuclease/exonuclease/phosphatase" evidence="2">
    <location>
        <begin position="61"/>
        <end position="318"/>
    </location>
</feature>
<dbReference type="GO" id="GO:0004519">
    <property type="term" value="F:endonuclease activity"/>
    <property type="evidence" value="ECO:0007669"/>
    <property type="project" value="UniProtKB-KW"/>
</dbReference>
<keyword evidence="1" id="KW-0812">Transmembrane</keyword>
<dbReference type="GO" id="GO:0016020">
    <property type="term" value="C:membrane"/>
    <property type="evidence" value="ECO:0007669"/>
    <property type="project" value="GOC"/>
</dbReference>
<sequence>MKNIISLFFKLISVLIVAFFLFFYWASSPTINKEEYAKLIRLENNNVNTNQNNDSIHSIITYNVGYLSGMTNNLPVAKSKKLFDDNFNKVKTELQKITPDIIAFQEIDYKASRSYKVNQEAEFMKLGYKYAARGVNWDETYVPFPYWPPSMHFGQIVSGQSILSKYELKNYERIVLARVPDSPFYRDALYLDRLLQVVKVLINGKEAVVLNVHLEAFDTKTRIAQFEQVLAVFNSYKDKYPTILLGDFNSKARDNTAIIQQLITMKGIGNAAFTANNPENTFDTKDLYERIDYIFYTEKTIEYISGKVLNSFGQASDHLPIEMKFKLK</sequence>
<evidence type="ECO:0000313" key="3">
    <source>
        <dbReference type="EMBL" id="SOU88806.1"/>
    </source>
</evidence>
<gene>
    <name evidence="3" type="ORF">TNO010_220247</name>
</gene>
<dbReference type="InterPro" id="IPR036691">
    <property type="entry name" value="Endo/exonu/phosph_ase_sf"/>
</dbReference>
<dbReference type="PANTHER" id="PTHR14859:SF1">
    <property type="entry name" value="PGAP2-INTERACTING PROTEIN"/>
    <property type="match status" value="1"/>
</dbReference>
<dbReference type="InterPro" id="IPR051916">
    <property type="entry name" value="GPI-anchor_lipid_remodeler"/>
</dbReference>